<dbReference type="STRING" id="1117702.AQZ52_11050"/>
<keyword evidence="3" id="KW-1185">Reference proteome</keyword>
<organism evidence="2 3">
    <name type="scientific">Novosphingobium fuchskuhlense</name>
    <dbReference type="NCBI Taxonomy" id="1117702"/>
    <lineage>
        <taxon>Bacteria</taxon>
        <taxon>Pseudomonadati</taxon>
        <taxon>Pseudomonadota</taxon>
        <taxon>Alphaproteobacteria</taxon>
        <taxon>Sphingomonadales</taxon>
        <taxon>Sphingomonadaceae</taxon>
        <taxon>Novosphingobium</taxon>
    </lineage>
</organism>
<dbReference type="EMBL" id="LLZS01000007">
    <property type="protein sequence ID" value="KUR71200.1"/>
    <property type="molecule type" value="Genomic_DNA"/>
</dbReference>
<dbReference type="RefSeq" id="WP_067910462.1">
    <property type="nucleotide sequence ID" value="NZ_KQ954245.1"/>
</dbReference>
<dbReference type="CDD" id="cd00093">
    <property type="entry name" value="HTH_XRE"/>
    <property type="match status" value="1"/>
</dbReference>
<gene>
    <name evidence="2" type="ORF">AQZ52_11050</name>
</gene>
<name>A0A117UUQ9_9SPHN</name>
<dbReference type="Pfam" id="PF01381">
    <property type="entry name" value="HTH_3"/>
    <property type="match status" value="1"/>
</dbReference>
<dbReference type="InterPro" id="IPR001387">
    <property type="entry name" value="Cro/C1-type_HTH"/>
</dbReference>
<dbReference type="OrthoDB" id="7596019at2"/>
<accession>A0A117UUQ9</accession>
<sequence>MLDRNVLLPFALPDTKSLRRAAANIIRDIQREHELTDQMLADRVGISAGTVANIRNEKNDIGSVTLARIAAAFGEEFLAPFQALYAPPPSEDGEPVALLSDALAAMVRAKGIKGELDSLPALKACVEGLSAHILSVERKRLRVAA</sequence>
<dbReference type="SUPFAM" id="SSF47413">
    <property type="entry name" value="lambda repressor-like DNA-binding domains"/>
    <property type="match status" value="1"/>
</dbReference>
<evidence type="ECO:0000313" key="2">
    <source>
        <dbReference type="EMBL" id="KUR71200.1"/>
    </source>
</evidence>
<reference evidence="2 3" key="1">
    <citation type="submission" date="2015-10" db="EMBL/GenBank/DDBJ databases">
        <title>Draft genome sequence of Novosphingobium fuchskuhlense DSM 25065 isolated from a surface water sample of the southwest basin of Lake Grosse Fuchskuhle.</title>
        <authorList>
            <person name="Ruckert C."/>
            <person name="Winkler A."/>
            <person name="Glaeser J."/>
            <person name="Grossart H.-P."/>
            <person name="Kalinowski J."/>
            <person name="Glaeser S."/>
        </authorList>
    </citation>
    <scope>NUCLEOTIDE SEQUENCE [LARGE SCALE GENOMIC DNA]</scope>
    <source>
        <strain evidence="2 3">FNE08-7</strain>
    </source>
</reference>
<evidence type="ECO:0000259" key="1">
    <source>
        <dbReference type="PROSITE" id="PS50943"/>
    </source>
</evidence>
<evidence type="ECO:0000313" key="3">
    <source>
        <dbReference type="Proteomes" id="UP000058012"/>
    </source>
</evidence>
<dbReference type="InterPro" id="IPR010982">
    <property type="entry name" value="Lambda_DNA-bd_dom_sf"/>
</dbReference>
<dbReference type="Gene3D" id="1.10.260.40">
    <property type="entry name" value="lambda repressor-like DNA-binding domains"/>
    <property type="match status" value="1"/>
</dbReference>
<feature type="domain" description="HTH cro/C1-type" evidence="1">
    <location>
        <begin position="26"/>
        <end position="78"/>
    </location>
</feature>
<proteinExistence type="predicted"/>
<dbReference type="GO" id="GO:0003677">
    <property type="term" value="F:DNA binding"/>
    <property type="evidence" value="ECO:0007669"/>
    <property type="project" value="InterPro"/>
</dbReference>
<dbReference type="AlphaFoldDB" id="A0A117UUQ9"/>
<dbReference type="Proteomes" id="UP000058012">
    <property type="component" value="Unassembled WGS sequence"/>
</dbReference>
<dbReference type="PROSITE" id="PS50943">
    <property type="entry name" value="HTH_CROC1"/>
    <property type="match status" value="1"/>
</dbReference>
<comment type="caution">
    <text evidence="2">The sequence shown here is derived from an EMBL/GenBank/DDBJ whole genome shotgun (WGS) entry which is preliminary data.</text>
</comment>
<protein>
    <recommendedName>
        <fullName evidence="1">HTH cro/C1-type domain-containing protein</fullName>
    </recommendedName>
</protein>